<organism evidence="4">
    <name type="scientific">Schistosoma curassoni</name>
    <dbReference type="NCBI Taxonomy" id="6186"/>
    <lineage>
        <taxon>Eukaryota</taxon>
        <taxon>Metazoa</taxon>
        <taxon>Spiralia</taxon>
        <taxon>Lophotrochozoa</taxon>
        <taxon>Platyhelminthes</taxon>
        <taxon>Trematoda</taxon>
        <taxon>Digenea</taxon>
        <taxon>Strigeidida</taxon>
        <taxon>Schistosomatoidea</taxon>
        <taxon>Schistosomatidae</taxon>
        <taxon>Schistosoma</taxon>
    </lineage>
</organism>
<protein>
    <submittedName>
        <fullName evidence="4">SWIM-type domain-containing protein</fullName>
    </submittedName>
</protein>
<dbReference type="EMBL" id="UZAK01043623">
    <property type="protein sequence ID" value="VDP71128.1"/>
    <property type="molecule type" value="Genomic_DNA"/>
</dbReference>
<accession>A0A183KYC7</accession>
<evidence type="ECO:0000313" key="4">
    <source>
        <dbReference type="WBParaSite" id="SCUD_0002007701-mRNA-1"/>
    </source>
</evidence>
<dbReference type="Pfam" id="PF21056">
    <property type="entry name" value="ZSWIM1-3_RNaseH-like"/>
    <property type="match status" value="1"/>
</dbReference>
<dbReference type="PANTHER" id="PTHR31569">
    <property type="entry name" value="SWIM-TYPE DOMAIN-CONTAINING PROTEIN"/>
    <property type="match status" value="1"/>
</dbReference>
<dbReference type="InterPro" id="IPR048324">
    <property type="entry name" value="ZSWIM1-3_RNaseH-like"/>
</dbReference>
<reference evidence="2 3" key="2">
    <citation type="submission" date="2018-11" db="EMBL/GenBank/DDBJ databases">
        <authorList>
            <consortium name="Pathogen Informatics"/>
        </authorList>
    </citation>
    <scope>NUCLEOTIDE SEQUENCE [LARGE SCALE GENOMIC DNA]</scope>
    <source>
        <strain evidence="2">Dakar</strain>
        <strain evidence="3">Dakar, Senegal</strain>
    </source>
</reference>
<dbReference type="Proteomes" id="UP000279833">
    <property type="component" value="Unassembled WGS sequence"/>
</dbReference>
<dbReference type="WBParaSite" id="SCUD_0002007701-mRNA-1">
    <property type="protein sequence ID" value="SCUD_0002007701-mRNA-1"/>
    <property type="gene ID" value="SCUD_0002007701"/>
</dbReference>
<gene>
    <name evidence="2" type="ORF">SCUD_LOCUS20074</name>
</gene>
<dbReference type="PANTHER" id="PTHR31569:SF4">
    <property type="entry name" value="SWIM-TYPE DOMAIN-CONTAINING PROTEIN"/>
    <property type="match status" value="1"/>
</dbReference>
<reference evidence="4" key="1">
    <citation type="submission" date="2016-06" db="UniProtKB">
        <authorList>
            <consortium name="WormBaseParasite"/>
        </authorList>
    </citation>
    <scope>IDENTIFICATION</scope>
</reference>
<evidence type="ECO:0000313" key="3">
    <source>
        <dbReference type="Proteomes" id="UP000279833"/>
    </source>
</evidence>
<feature type="domain" description="ZSWIM1/3 RNaseH-like" evidence="1">
    <location>
        <begin position="13"/>
        <end position="54"/>
    </location>
</feature>
<dbReference type="AlphaFoldDB" id="A0A183KYC7"/>
<dbReference type="InterPro" id="IPR052579">
    <property type="entry name" value="Zinc_finger_SWIM"/>
</dbReference>
<name>A0A183KYC7_9TREM</name>
<sequence length="243" mass="28809">MTFYVQANTEVKVFNENGNMSMICFNRREQIAAYHAFPEVICIDLTYQTNKVGFTRKYEHLRTHFPRAYDYIIDYWTARKSMWARCYRRHVLGLGNHTNNRVESAHKHLKECPRRGDSLLLTFWKIWSKTDIDLRLRPYGAVKDLQCFPILQVPMSFRTLLNEFTSFAAKIVAVNYKRVRTMRHEFIEGEYIRCCKGMMYVVDTSRARWACERFNDYMLPCGHILYAHSKDLIRGGMCVPLSL</sequence>
<evidence type="ECO:0000313" key="2">
    <source>
        <dbReference type="EMBL" id="VDP71128.1"/>
    </source>
</evidence>
<keyword evidence="3" id="KW-1185">Reference proteome</keyword>
<dbReference type="STRING" id="6186.A0A183KYC7"/>
<proteinExistence type="predicted"/>
<evidence type="ECO:0000259" key="1">
    <source>
        <dbReference type="Pfam" id="PF21056"/>
    </source>
</evidence>